<reference evidence="5 6" key="1">
    <citation type="submission" date="2024-01" db="EMBL/GenBank/DDBJ databases">
        <title>Genome assemblies of Stephania.</title>
        <authorList>
            <person name="Yang L."/>
        </authorList>
    </citation>
    <scope>NUCLEOTIDE SEQUENCE [LARGE SCALE GENOMIC DNA]</scope>
    <source>
        <strain evidence="5">JXDWG</strain>
        <tissue evidence="5">Leaf</tissue>
    </source>
</reference>
<dbReference type="SUPFAM" id="SSF48371">
    <property type="entry name" value="ARM repeat"/>
    <property type="match status" value="1"/>
</dbReference>
<sequence length="433" mass="49204">MIQFCASRVMDYAIRVSSTFCFPRFTEFSEFDLEFLFFVVVAIRGHLDLSGANAMDHLFDPSSPMAQQQRQQHHHQQQQEQLFYDPSDLAMNLGLQDQRSLIRLLRGDPPRQEDGFPEVIHLCQQLQSQITHLNMHISLLWSYIKRFPGMAMHMTEFPDMTMPAISFPGMAMPVTSFPRMAMPATSFPGMAVPGTRECFDVRLAGMEGSLDIARGESPILGLVESSRTRFPGQGSSSSMNLNLNPNSSMFGTNHQSGKDHERSVLGMPRDERAYLPLQMISEKDLHVKNATFDEIKGHIAELMESPYGNNYVKEFFDRCENNQKDQLVREVTGNAFVFAKLCFDTHGVFSVKQMLKSVADPAQITLIFKALKPLVYRLMTNTNAAEHVIETCVGNHPVEFRKFSVHDPLVKFFEEKHPARVTVEGDKMAWLQI</sequence>
<dbReference type="PANTHER" id="PTHR12537">
    <property type="entry name" value="RNA BINDING PROTEIN PUMILIO-RELATED"/>
    <property type="match status" value="1"/>
</dbReference>
<dbReference type="Gene3D" id="1.25.10.10">
    <property type="entry name" value="Leucine-rich Repeat Variant"/>
    <property type="match status" value="1"/>
</dbReference>
<evidence type="ECO:0008006" key="7">
    <source>
        <dbReference type="Google" id="ProtNLM"/>
    </source>
</evidence>
<proteinExistence type="predicted"/>
<evidence type="ECO:0000256" key="3">
    <source>
        <dbReference type="PROSITE-ProRule" id="PRU00317"/>
    </source>
</evidence>
<dbReference type="GO" id="GO:0006417">
    <property type="term" value="P:regulation of translation"/>
    <property type="evidence" value="ECO:0007669"/>
    <property type="project" value="UniProtKB-KW"/>
</dbReference>
<keyword evidence="1" id="KW-0677">Repeat</keyword>
<dbReference type="SMART" id="SM00025">
    <property type="entry name" value="Pumilio"/>
    <property type="match status" value="3"/>
</dbReference>
<dbReference type="Proteomes" id="UP001419268">
    <property type="component" value="Unassembled WGS sequence"/>
</dbReference>
<name>A0AAP0IQX9_9MAGN</name>
<feature type="repeat" description="Pumilio" evidence="3">
    <location>
        <begin position="294"/>
        <end position="329"/>
    </location>
</feature>
<dbReference type="EMBL" id="JBBNAG010000007">
    <property type="protein sequence ID" value="KAK9120066.1"/>
    <property type="molecule type" value="Genomic_DNA"/>
</dbReference>
<evidence type="ECO:0000256" key="4">
    <source>
        <dbReference type="SAM" id="MobiDB-lite"/>
    </source>
</evidence>
<evidence type="ECO:0000256" key="2">
    <source>
        <dbReference type="ARBA" id="ARBA00022845"/>
    </source>
</evidence>
<dbReference type="PANTHER" id="PTHR12537:SF13">
    <property type="entry name" value="PUMILIO HOMOLOGY DOMAIN FAMILY MEMBER 4"/>
    <property type="match status" value="1"/>
</dbReference>
<accession>A0AAP0IQX9</accession>
<dbReference type="InterPro" id="IPR001313">
    <property type="entry name" value="Pumilio_RNA-bd_rpt"/>
</dbReference>
<evidence type="ECO:0000313" key="5">
    <source>
        <dbReference type="EMBL" id="KAK9120066.1"/>
    </source>
</evidence>
<keyword evidence="6" id="KW-1185">Reference proteome</keyword>
<dbReference type="AlphaFoldDB" id="A0AAP0IQX9"/>
<dbReference type="PROSITE" id="PS50302">
    <property type="entry name" value="PUM"/>
    <property type="match status" value="1"/>
</dbReference>
<dbReference type="GO" id="GO:0003729">
    <property type="term" value="F:mRNA binding"/>
    <property type="evidence" value="ECO:0007669"/>
    <property type="project" value="TreeGrafter"/>
</dbReference>
<gene>
    <name evidence="5" type="ORF">Scep_018159</name>
</gene>
<comment type="caution">
    <text evidence="5">The sequence shown here is derived from an EMBL/GenBank/DDBJ whole genome shotgun (WGS) entry which is preliminary data.</text>
</comment>
<feature type="region of interest" description="Disordered" evidence="4">
    <location>
        <begin position="60"/>
        <end position="79"/>
    </location>
</feature>
<evidence type="ECO:0000256" key="1">
    <source>
        <dbReference type="ARBA" id="ARBA00022737"/>
    </source>
</evidence>
<dbReference type="InterPro" id="IPR011989">
    <property type="entry name" value="ARM-like"/>
</dbReference>
<keyword evidence="2" id="KW-0810">Translation regulation</keyword>
<organism evidence="5 6">
    <name type="scientific">Stephania cephalantha</name>
    <dbReference type="NCBI Taxonomy" id="152367"/>
    <lineage>
        <taxon>Eukaryota</taxon>
        <taxon>Viridiplantae</taxon>
        <taxon>Streptophyta</taxon>
        <taxon>Embryophyta</taxon>
        <taxon>Tracheophyta</taxon>
        <taxon>Spermatophyta</taxon>
        <taxon>Magnoliopsida</taxon>
        <taxon>Ranunculales</taxon>
        <taxon>Menispermaceae</taxon>
        <taxon>Menispermoideae</taxon>
        <taxon>Cissampelideae</taxon>
        <taxon>Stephania</taxon>
    </lineage>
</organism>
<evidence type="ECO:0000313" key="6">
    <source>
        <dbReference type="Proteomes" id="UP001419268"/>
    </source>
</evidence>
<dbReference type="GO" id="GO:0005737">
    <property type="term" value="C:cytoplasm"/>
    <property type="evidence" value="ECO:0007669"/>
    <property type="project" value="TreeGrafter"/>
</dbReference>
<dbReference type="InterPro" id="IPR016024">
    <property type="entry name" value="ARM-type_fold"/>
</dbReference>
<protein>
    <recommendedName>
        <fullName evidence="7">PUM-HD domain-containing protein</fullName>
    </recommendedName>
</protein>